<comment type="similarity">
    <text evidence="3">Belongs to the ATG2 family.</text>
</comment>
<keyword evidence="5" id="KW-0813">Transport</keyword>
<evidence type="ECO:0000313" key="15">
    <source>
        <dbReference type="Proteomes" id="UP000030641"/>
    </source>
</evidence>
<sequence length="2060" mass="226927">MASWMPAYFQKRLLRAALSRIALLDVDSLDLDSLGVKIGRTSTVELKNVGLRVQELSTLLQLPPNLRLQVARVLSLRLTVPANFFQQSIIAEVDGVEVQVSAELPAEPHDDVDDTKAPDHRKKNRRIHSPSPPGHDSGGLPSTQRLARSILLEEPDEEKQELEARYMENSSMSGTGDELGTGTSLGLPGMVAGFLQGIVDRVQIRIKDVNLRLMLQDSTPEASPMAFIAHIATINVNAAAASVAGLNEEASAPARKTRRIALNEFSIHLVREEQFTRTRTSVADLFTSYTSESTRGKERQKNYPTSDHEPDLAASAVFPHTQFPVYSYLSDSDHESLPDEMTQSNASFDIRPGEDNVSWVSRRSQNSSGRDQVWSSFAPEGDQAASEMLQDVSSSVFLSTIDTRESTSAMSESTIGQSFTSAQPPQTASSSRYMYRARQSFDSIRGTDETATELGVGNSPTLSLQALEDGPDLSESVVYSHAEAESMYMSAVGQAPDSPNFGMVPGAWNSVIDDDEDLDPPFLSQHLVQQPGYESEDRSPTPRLQNQSEVSEGQNTQGASLTYVSKEILTVREMTIGIRQAPSNHLPMRVPDVGMSQSSVSASGSPRPPGAFSDYVEGGRSSMRFNPDANKPDESYGDHEIGDIMDTTIELDISPTVLQFDADTIRSLITLTGIAKGPRRAPAPKRGSDIPPTKKVPDSGAPATGEGLPSLSLRVIHLRVSLFEDLPDASVQLESLSMWRPRPYSGHEKRALLQLELQQIDLKVDSHPLPMEFRLTVEDLTFTAGTNDMVSFDRQAKQHSDRGVTQHAILVETNIFKTQQGGTVKRLRAELLPIRIDLDLARFDEDFDALGGLTGIVEMSSSLLSSGYFSNKQESPAPQRRSVRFQESVLDDNNSPETKISARIAAFDVRLASRSCSLELRASKTKIIPRQGVVRVSIDRLSLAMPTKDVPDRRSSFNIVMTDVVVTYVMPPSESDLDRFIALVEPSNNRYEDAEVMVNTLLRQRRKGSMLDTQVKTLHVSVTEWAFIPLLRSLGDELSKLSAVTKYLPEDDTPGLLCLAKVDDTRLTLPVNEQFGPIDIALKNIQAAHVGLPALSALSIGSMWASSGGGHDIIHETLPGAYVLGTPMVMVRKIADEAEPVIRVKLFNICVEYDVPTLLSLTSTKTAAEVEQKVQDLATSILDVTASGLKDPVPALESERPIVDSTEKLAINIVLHDCALGLQPRDLQSKGVLVLKNTKFGTSVPIDESLHAVLDIRQAILYVTDRETIAPPQTSAPPTPFPQSNYSPHLQQYLLNKGYVSVNSIRSAQVTLSIVEDRIKSEKLIDVEFRDEFFLLETCADSTQTLVSILNGLSPPSIASNDPRFRTHLDPGLMTLDDMVNSFSGEAFIKPGPAPSALFDAEMDLPLSEEESLMTGSEMASALYEPIGGGLGFEDEDFYSARGLQSDTVESLLEQDPFEMTTSPQFGDDALLRSLRKELGSLGAAKPTVISPFYRDDRQLDKIYGGSRALGEAHEQQKRFPIQVRVRDVNVIWNLYDGYDWRRTREALTQAVEKVEMEVEDRKSNKRRSNTFEDDNETVIGDCLFNSIYIGIPAAREPADLRRSISNLINQGNETASETESYATTGMTKPSSADSNRPKKLSKKELKLERGTSHKLGFDLKGVSLDFLVHPPSSGEVQSSVDVRVTDFEIFDHVLTSTWKKFLTLHNDRGKTREMMKPMIHLELLNVRPVLELVATEMIIRASILPLRLHVDQDALEFMTRFFDFNDDSSKPADANAEPPFIQRLEVNTVSLCLDYKPKKVDYVGLRGGRMSEFKNFVTLEKADIKLKHAIIYGLRGFDTLHDTLSDIWTPDVIHNQLRGVLAGIGMTRPLVELGMGIRDIVAVPVAEIRKDGFKVRSVQKGTFKALSTTSSGFARLIAKVAIGTGTRLQEVEDMLSPAQRTVSSQGVENVEGEYEEAQQRQVSNYADQPLGVLQGLHSARRYLKRDLTTARDAIIAIQGDFMASGTAAGAARAVARHAPTILLQPVIGVSRAVGQTFKGVGNQVDRDHIKKSEDKYKHH</sequence>
<dbReference type="GO" id="GO:0061723">
    <property type="term" value="P:glycophagy"/>
    <property type="evidence" value="ECO:0007669"/>
    <property type="project" value="TreeGrafter"/>
</dbReference>
<dbReference type="GO" id="GO:0000422">
    <property type="term" value="P:autophagy of mitochondrion"/>
    <property type="evidence" value="ECO:0007669"/>
    <property type="project" value="TreeGrafter"/>
</dbReference>
<dbReference type="PANTHER" id="PTHR13190:SF1">
    <property type="entry name" value="AUTOPHAGY-RELATED 2, ISOFORM A"/>
    <property type="match status" value="1"/>
</dbReference>
<evidence type="ECO:0000256" key="13">
    <source>
        <dbReference type="SAM" id="MobiDB-lite"/>
    </source>
</evidence>
<dbReference type="GO" id="GO:0032266">
    <property type="term" value="F:phosphatidylinositol-3-phosphate binding"/>
    <property type="evidence" value="ECO:0007669"/>
    <property type="project" value="TreeGrafter"/>
</dbReference>
<comment type="catalytic activity">
    <reaction evidence="12">
        <text>a 1,2-diacyl-sn-glycero-3-phosphocholine(in) = a 1,2-diacyl-sn-glycero-3-phosphocholine(out)</text>
        <dbReference type="Rhea" id="RHEA:38571"/>
        <dbReference type="ChEBI" id="CHEBI:57643"/>
    </reaction>
</comment>
<evidence type="ECO:0000256" key="3">
    <source>
        <dbReference type="ARBA" id="ARBA00009714"/>
    </source>
</evidence>
<evidence type="ECO:0000256" key="5">
    <source>
        <dbReference type="ARBA" id="ARBA00022448"/>
    </source>
</evidence>
<dbReference type="STRING" id="1043005.A0A074YGS9"/>
<dbReference type="Pfam" id="PF13329">
    <property type="entry name" value="ATG2_CAD"/>
    <property type="match status" value="1"/>
</dbReference>
<keyword evidence="15" id="KW-1185">Reference proteome</keyword>
<keyword evidence="6" id="KW-0256">Endoplasmic reticulum</keyword>
<dbReference type="GO" id="GO:0061908">
    <property type="term" value="C:phagophore"/>
    <property type="evidence" value="ECO:0007669"/>
    <property type="project" value="TreeGrafter"/>
</dbReference>
<gene>
    <name evidence="14" type="ORF">AUEXF2481DRAFT_6833</name>
</gene>
<feature type="region of interest" description="Disordered" evidence="13">
    <location>
        <begin position="529"/>
        <end position="558"/>
    </location>
</feature>
<reference evidence="14 15" key="1">
    <citation type="journal article" date="2014" name="BMC Genomics">
        <title>Genome sequencing of four Aureobasidium pullulans varieties: biotechnological potential, stress tolerance, and description of new species.</title>
        <authorList>
            <person name="Gostin Ar C."/>
            <person name="Ohm R.A."/>
            <person name="Kogej T."/>
            <person name="Sonjak S."/>
            <person name="Turk M."/>
            <person name="Zajc J."/>
            <person name="Zalar P."/>
            <person name="Grube M."/>
            <person name="Sun H."/>
            <person name="Han J."/>
            <person name="Sharma A."/>
            <person name="Chiniquy J."/>
            <person name="Ngan C.Y."/>
            <person name="Lipzen A."/>
            <person name="Barry K."/>
            <person name="Grigoriev I.V."/>
            <person name="Gunde-Cimerman N."/>
        </authorList>
    </citation>
    <scope>NUCLEOTIDE SEQUENCE [LARGE SCALE GENOMIC DNA]</scope>
    <source>
        <strain evidence="14 15">EXF-2481</strain>
    </source>
</reference>
<dbReference type="GO" id="GO:0034727">
    <property type="term" value="P:piecemeal microautophagy of the nucleus"/>
    <property type="evidence" value="ECO:0007669"/>
    <property type="project" value="TreeGrafter"/>
</dbReference>
<evidence type="ECO:0000256" key="2">
    <source>
        <dbReference type="ARBA" id="ARBA00004623"/>
    </source>
</evidence>
<dbReference type="GO" id="GO:0034045">
    <property type="term" value="C:phagophore assembly site membrane"/>
    <property type="evidence" value="ECO:0007669"/>
    <property type="project" value="UniProtKB-SubCell"/>
</dbReference>
<dbReference type="InterPro" id="IPR026849">
    <property type="entry name" value="ATG2"/>
</dbReference>
<comment type="catalytic activity">
    <reaction evidence="10">
        <text>a 1,2-diacyl-sn-glycero-3-phospho-L-serine(in) = a 1,2-diacyl-sn-glycero-3-phospho-L-serine(out)</text>
        <dbReference type="Rhea" id="RHEA:38663"/>
        <dbReference type="ChEBI" id="CHEBI:57262"/>
    </reaction>
</comment>
<feature type="compositionally biased region" description="Polar residues" evidence="13">
    <location>
        <begin position="542"/>
        <end position="558"/>
    </location>
</feature>
<organism evidence="14 15">
    <name type="scientific">Aureobasidium subglaciale (strain EXF-2481)</name>
    <name type="common">Aureobasidium pullulans var. subglaciale</name>
    <dbReference type="NCBI Taxonomy" id="1043005"/>
    <lineage>
        <taxon>Eukaryota</taxon>
        <taxon>Fungi</taxon>
        <taxon>Dikarya</taxon>
        <taxon>Ascomycota</taxon>
        <taxon>Pezizomycotina</taxon>
        <taxon>Dothideomycetes</taxon>
        <taxon>Dothideomycetidae</taxon>
        <taxon>Dothideales</taxon>
        <taxon>Saccotheciaceae</taxon>
        <taxon>Aureobasidium</taxon>
    </lineage>
</organism>
<evidence type="ECO:0000313" key="14">
    <source>
        <dbReference type="EMBL" id="KEQ93297.1"/>
    </source>
</evidence>
<feature type="compositionally biased region" description="Basic and acidic residues" evidence="13">
    <location>
        <begin position="106"/>
        <end position="118"/>
    </location>
</feature>
<dbReference type="OrthoDB" id="18982at2759"/>
<evidence type="ECO:0000256" key="9">
    <source>
        <dbReference type="ARBA" id="ARBA00023136"/>
    </source>
</evidence>
<feature type="compositionally biased region" description="Low complexity" evidence="13">
    <location>
        <begin position="1614"/>
        <end position="1625"/>
    </location>
</feature>
<dbReference type="RefSeq" id="XP_013341721.1">
    <property type="nucleotide sequence ID" value="XM_013486267.1"/>
</dbReference>
<evidence type="ECO:0000256" key="6">
    <source>
        <dbReference type="ARBA" id="ARBA00022824"/>
    </source>
</evidence>
<feature type="compositionally biased region" description="Polar residues" evidence="13">
    <location>
        <begin position="1626"/>
        <end position="1635"/>
    </location>
</feature>
<feature type="region of interest" description="Disordered" evidence="13">
    <location>
        <begin position="409"/>
        <end position="430"/>
    </location>
</feature>
<comment type="catalytic activity">
    <reaction evidence="11">
        <text>a 1,2-diacyl-sn-glycero-3-phosphoethanolamine(in) = a 1,2-diacyl-sn-glycero-3-phosphoethanolamine(out)</text>
        <dbReference type="Rhea" id="RHEA:38895"/>
        <dbReference type="ChEBI" id="CHEBI:64612"/>
    </reaction>
</comment>
<feature type="region of interest" description="Disordered" evidence="13">
    <location>
        <begin position="331"/>
        <end position="373"/>
    </location>
</feature>
<dbReference type="Proteomes" id="UP000030641">
    <property type="component" value="Unassembled WGS sequence"/>
</dbReference>
<dbReference type="InParanoid" id="A0A074YGS9"/>
<feature type="compositionally biased region" description="Basic residues" evidence="13">
    <location>
        <begin position="119"/>
        <end position="128"/>
    </location>
</feature>
<evidence type="ECO:0000256" key="10">
    <source>
        <dbReference type="ARBA" id="ARBA00024479"/>
    </source>
</evidence>
<feature type="region of interest" description="Disordered" evidence="13">
    <location>
        <begin position="1612"/>
        <end position="1646"/>
    </location>
</feature>
<keyword evidence="8" id="KW-0445">Lipid transport</keyword>
<keyword evidence="7" id="KW-0072">Autophagy</keyword>
<dbReference type="OMA" id="AVWKRAP"/>
<proteinExistence type="inferred from homology"/>
<dbReference type="GO" id="GO:0043495">
    <property type="term" value="F:protein-membrane adaptor activity"/>
    <property type="evidence" value="ECO:0007669"/>
    <property type="project" value="TreeGrafter"/>
</dbReference>
<evidence type="ECO:0000256" key="8">
    <source>
        <dbReference type="ARBA" id="ARBA00023055"/>
    </source>
</evidence>
<dbReference type="GO" id="GO:0000045">
    <property type="term" value="P:autophagosome assembly"/>
    <property type="evidence" value="ECO:0007669"/>
    <property type="project" value="TreeGrafter"/>
</dbReference>
<feature type="region of interest" description="Disordered" evidence="13">
    <location>
        <begin position="676"/>
        <end position="707"/>
    </location>
</feature>
<feature type="compositionally biased region" description="Low complexity" evidence="13">
    <location>
        <begin position="594"/>
        <end position="613"/>
    </location>
</feature>
<dbReference type="GO" id="GO:0006869">
    <property type="term" value="P:lipid transport"/>
    <property type="evidence" value="ECO:0007669"/>
    <property type="project" value="UniProtKB-KW"/>
</dbReference>
<evidence type="ECO:0000256" key="12">
    <source>
        <dbReference type="ARBA" id="ARBA00024631"/>
    </source>
</evidence>
<protein>
    <recommendedName>
        <fullName evidence="4">Autophagy-related protein 2</fullName>
    </recommendedName>
</protein>
<accession>A0A074YGS9</accession>
<dbReference type="HOGENOM" id="CLU_000626_1_0_1"/>
<evidence type="ECO:0000256" key="1">
    <source>
        <dbReference type="ARBA" id="ARBA00004406"/>
    </source>
</evidence>
<dbReference type="PANTHER" id="PTHR13190">
    <property type="entry name" value="AUTOPHAGY-RELATED 2, ISOFORM A"/>
    <property type="match status" value="1"/>
</dbReference>
<dbReference type="GO" id="GO:0005789">
    <property type="term" value="C:endoplasmic reticulum membrane"/>
    <property type="evidence" value="ECO:0007669"/>
    <property type="project" value="UniProtKB-SubCell"/>
</dbReference>
<evidence type="ECO:0000256" key="4">
    <source>
        <dbReference type="ARBA" id="ARBA00018070"/>
    </source>
</evidence>
<evidence type="ECO:0000256" key="7">
    <source>
        <dbReference type="ARBA" id="ARBA00023006"/>
    </source>
</evidence>
<dbReference type="GO" id="GO:0061709">
    <property type="term" value="P:reticulophagy"/>
    <property type="evidence" value="ECO:0007669"/>
    <property type="project" value="TreeGrafter"/>
</dbReference>
<comment type="subcellular location">
    <subcellularLocation>
        <location evidence="1">Endoplasmic reticulum membrane</location>
        <topology evidence="1">Peripheral membrane protein</topology>
    </subcellularLocation>
    <subcellularLocation>
        <location evidence="2">Preautophagosomal structure membrane</location>
        <topology evidence="2">Peripheral membrane protein</topology>
    </subcellularLocation>
</comment>
<feature type="region of interest" description="Disordered" evidence="13">
    <location>
        <begin position="103"/>
        <end position="142"/>
    </location>
</feature>
<feature type="region of interest" description="Disordered" evidence="13">
    <location>
        <begin position="582"/>
        <end position="636"/>
    </location>
</feature>
<name>A0A074YGS9_AURSE</name>
<keyword evidence="9" id="KW-0472">Membrane</keyword>
<dbReference type="EMBL" id="KL584766">
    <property type="protein sequence ID" value="KEQ93297.1"/>
    <property type="molecule type" value="Genomic_DNA"/>
</dbReference>
<evidence type="ECO:0000256" key="11">
    <source>
        <dbReference type="ARBA" id="ARBA00024615"/>
    </source>
</evidence>
<dbReference type="GeneID" id="25370532"/>
<feature type="compositionally biased region" description="Polar residues" evidence="13">
    <location>
        <begin position="358"/>
        <end position="373"/>
    </location>
</feature>